<dbReference type="eggNOG" id="COG3179">
    <property type="taxonomic scope" value="Bacteria"/>
</dbReference>
<evidence type="ECO:0000313" key="3">
    <source>
        <dbReference type="Proteomes" id="UP000008522"/>
    </source>
</evidence>
<dbReference type="KEGG" id="bip:Bint_1530"/>
<dbReference type="SUPFAM" id="SSF53955">
    <property type="entry name" value="Lysozyme-like"/>
    <property type="match status" value="1"/>
</dbReference>
<gene>
    <name evidence="2" type="ordered locus">Bint_1530</name>
</gene>
<dbReference type="GO" id="GO:0006032">
    <property type="term" value="P:chitin catabolic process"/>
    <property type="evidence" value="ECO:0007669"/>
    <property type="project" value="InterPro"/>
</dbReference>
<dbReference type="Gene3D" id="1.10.530.10">
    <property type="match status" value="1"/>
</dbReference>
<feature type="domain" description="Glycoside hydrolase family 19 catalytic" evidence="1">
    <location>
        <begin position="71"/>
        <end position="115"/>
    </location>
</feature>
<organism evidence="2 3">
    <name type="scientific">Brachyspira intermedia (strain ATCC 51140 / PWS/A)</name>
    <name type="common">Serpulina intermedia</name>
    <dbReference type="NCBI Taxonomy" id="1045858"/>
    <lineage>
        <taxon>Bacteria</taxon>
        <taxon>Pseudomonadati</taxon>
        <taxon>Spirochaetota</taxon>
        <taxon>Spirochaetia</taxon>
        <taxon>Brachyspirales</taxon>
        <taxon>Brachyspiraceae</taxon>
        <taxon>Brachyspira</taxon>
    </lineage>
</organism>
<dbReference type="EMBL" id="CP002874">
    <property type="protein sequence ID" value="AEM22149.1"/>
    <property type="molecule type" value="Genomic_DNA"/>
</dbReference>
<protein>
    <submittedName>
        <fullName evidence="2">Endolysin glycoside hydrolase</fullName>
    </submittedName>
</protein>
<evidence type="ECO:0000259" key="1">
    <source>
        <dbReference type="Pfam" id="PF00182"/>
    </source>
</evidence>
<accession>G0EQP8</accession>
<keyword evidence="2" id="KW-0378">Hydrolase</keyword>
<proteinExistence type="predicted"/>
<dbReference type="PANTHER" id="PTHR34408:SF1">
    <property type="entry name" value="GLYCOSYL HYDROLASE FAMILY 19 DOMAIN-CONTAINING PROTEIN HI_1415"/>
    <property type="match status" value="1"/>
</dbReference>
<dbReference type="InterPro" id="IPR052354">
    <property type="entry name" value="Cell_Wall_Dynamics_Protein"/>
</dbReference>
<name>G0EQP8_BRAIP</name>
<dbReference type="PANTHER" id="PTHR34408">
    <property type="entry name" value="FAMILY PROTEIN, PUTATIVE-RELATED"/>
    <property type="match status" value="1"/>
</dbReference>
<dbReference type="GO" id="GO:0004568">
    <property type="term" value="F:chitinase activity"/>
    <property type="evidence" value="ECO:0007669"/>
    <property type="project" value="InterPro"/>
</dbReference>
<dbReference type="Proteomes" id="UP000008522">
    <property type="component" value="Chromosome"/>
</dbReference>
<sequence>MKMFLAQTSHESKNFTVLKESFKYSPKRLLEVFPSKVKTLENAENICSQGWKSIAELVYGNRKDLGNINAGDGYKFIGRGIIQLTGRNNYSKYSKLTGLDLINNPDLLLEKDVASEVACCYYKNRGLIGIRDIKEITKKINGGYNGLHDRIRRFELIKDI</sequence>
<dbReference type="RefSeq" id="WP_014487975.1">
    <property type="nucleotide sequence ID" value="NC_017243.1"/>
</dbReference>
<dbReference type="GO" id="GO:0016998">
    <property type="term" value="P:cell wall macromolecule catabolic process"/>
    <property type="evidence" value="ECO:0007669"/>
    <property type="project" value="InterPro"/>
</dbReference>
<dbReference type="InterPro" id="IPR000726">
    <property type="entry name" value="Glyco_hydro_19_cat"/>
</dbReference>
<dbReference type="Pfam" id="PF00182">
    <property type="entry name" value="Glyco_hydro_19"/>
    <property type="match status" value="1"/>
</dbReference>
<dbReference type="HOGENOM" id="CLU_077648_0_1_12"/>
<keyword evidence="3" id="KW-1185">Reference proteome</keyword>
<reference evidence="2 3" key="1">
    <citation type="journal article" date="2011" name="BMC Genomics">
        <title>Complete genome sequence of Brachyspira intermedia reveals unique genomic features in Brachyspira species and phage-mediated horizontal gene transfer.</title>
        <authorList>
            <person name="Hafstrom T."/>
            <person name="Jansson D.S."/>
            <person name="Segerman B."/>
        </authorList>
    </citation>
    <scope>NUCLEOTIDE SEQUENCE [LARGE SCALE GENOMIC DNA]</scope>
    <source>
        <strain evidence="3">ATCC 51140 / PWS/A</strain>
    </source>
</reference>
<dbReference type="GeneID" id="44970054"/>
<dbReference type="AlphaFoldDB" id="G0EQP8"/>
<dbReference type="PATRIC" id="fig|1045858.4.peg.1529"/>
<dbReference type="InterPro" id="IPR023346">
    <property type="entry name" value="Lysozyme-like_dom_sf"/>
</dbReference>
<evidence type="ECO:0000313" key="2">
    <source>
        <dbReference type="EMBL" id="AEM22149.1"/>
    </source>
</evidence>